<gene>
    <name evidence="3" type="ORF">SAMN06296378_1329</name>
</gene>
<protein>
    <submittedName>
        <fullName evidence="3">Membrane protease YdiL, CAAX protease family</fullName>
    </submittedName>
</protein>
<keyword evidence="4" id="KW-1185">Reference proteome</keyword>
<dbReference type="InterPro" id="IPR003675">
    <property type="entry name" value="Rce1/LyrA-like_dom"/>
</dbReference>
<dbReference type="EMBL" id="OCST01000003">
    <property type="protein sequence ID" value="SOE64112.1"/>
    <property type="molecule type" value="Genomic_DNA"/>
</dbReference>
<keyword evidence="1" id="KW-0472">Membrane</keyword>
<dbReference type="Proteomes" id="UP000219440">
    <property type="component" value="Unassembled WGS sequence"/>
</dbReference>
<keyword evidence="3" id="KW-0378">Hydrolase</keyword>
<evidence type="ECO:0000256" key="1">
    <source>
        <dbReference type="SAM" id="Phobius"/>
    </source>
</evidence>
<dbReference type="GO" id="GO:0080120">
    <property type="term" value="P:CAAX-box protein maturation"/>
    <property type="evidence" value="ECO:0007669"/>
    <property type="project" value="UniProtKB-ARBA"/>
</dbReference>
<accession>A0A2C8ZHB7</accession>
<proteinExistence type="predicted"/>
<evidence type="ECO:0000313" key="3">
    <source>
        <dbReference type="EMBL" id="SOE64112.1"/>
    </source>
</evidence>
<organism evidence="3 4">
    <name type="scientific">Salinibacterium xinjiangense</name>
    <dbReference type="NCBI Taxonomy" id="386302"/>
    <lineage>
        <taxon>Bacteria</taxon>
        <taxon>Bacillati</taxon>
        <taxon>Actinomycetota</taxon>
        <taxon>Actinomycetes</taxon>
        <taxon>Micrococcales</taxon>
        <taxon>Microbacteriaceae</taxon>
        <taxon>Salinibacterium</taxon>
    </lineage>
</organism>
<feature type="transmembrane region" description="Helical" evidence="1">
    <location>
        <begin position="130"/>
        <end position="149"/>
    </location>
</feature>
<dbReference type="GO" id="GO:0004175">
    <property type="term" value="F:endopeptidase activity"/>
    <property type="evidence" value="ECO:0007669"/>
    <property type="project" value="UniProtKB-ARBA"/>
</dbReference>
<feature type="transmembrane region" description="Helical" evidence="1">
    <location>
        <begin position="155"/>
        <end position="178"/>
    </location>
</feature>
<dbReference type="AlphaFoldDB" id="A0A2C8ZHB7"/>
<evidence type="ECO:0000313" key="4">
    <source>
        <dbReference type="Proteomes" id="UP000219440"/>
    </source>
</evidence>
<dbReference type="GO" id="GO:0006508">
    <property type="term" value="P:proteolysis"/>
    <property type="evidence" value="ECO:0007669"/>
    <property type="project" value="UniProtKB-KW"/>
</dbReference>
<dbReference type="OrthoDB" id="2680086at2"/>
<feature type="transmembrane region" description="Helical" evidence="1">
    <location>
        <begin position="39"/>
        <end position="66"/>
    </location>
</feature>
<dbReference type="RefSeq" id="WP_097060471.1">
    <property type="nucleotide sequence ID" value="NZ_BMLC01000001.1"/>
</dbReference>
<feature type="transmembrane region" description="Helical" evidence="1">
    <location>
        <begin position="225"/>
        <end position="242"/>
    </location>
</feature>
<feature type="transmembrane region" description="Helical" evidence="1">
    <location>
        <begin position="249"/>
        <end position="269"/>
    </location>
</feature>
<feature type="transmembrane region" description="Helical" evidence="1">
    <location>
        <begin position="86"/>
        <end position="109"/>
    </location>
</feature>
<feature type="transmembrane region" description="Helical" evidence="1">
    <location>
        <begin position="281"/>
        <end position="302"/>
    </location>
</feature>
<feature type="domain" description="CAAX prenyl protease 2/Lysostaphin resistance protein A-like" evidence="2">
    <location>
        <begin position="165"/>
        <end position="258"/>
    </location>
</feature>
<keyword evidence="3" id="KW-0645">Protease</keyword>
<keyword evidence="1" id="KW-0812">Transmembrane</keyword>
<dbReference type="Pfam" id="PF02517">
    <property type="entry name" value="Rce1-like"/>
    <property type="match status" value="1"/>
</dbReference>
<reference evidence="3 4" key="1">
    <citation type="submission" date="2017-09" db="EMBL/GenBank/DDBJ databases">
        <authorList>
            <person name="Ehlers B."/>
            <person name="Leendertz F.H."/>
        </authorList>
    </citation>
    <scope>NUCLEOTIDE SEQUENCE [LARGE SCALE GENOMIC DNA]</scope>
    <source>
        <strain evidence="3 4">CGMCC 1.05381</strain>
    </source>
</reference>
<feature type="transmembrane region" description="Helical" evidence="1">
    <location>
        <begin position="199"/>
        <end position="219"/>
    </location>
</feature>
<keyword evidence="1" id="KW-1133">Transmembrane helix</keyword>
<evidence type="ECO:0000259" key="2">
    <source>
        <dbReference type="Pfam" id="PF02517"/>
    </source>
</evidence>
<sequence>MSDPQNLIDMPPPTQAQPTVENVTYDHALSRIRGAWRGIVAILLLVIGFLLLSIVIGGLGIGIEIARGAITLHQINSGLVPFTPGVLLSTNVALALTIPLAMGLQRLFFGARVGTLASVAGRFRWKWMGRLALIIVPVWILYIGASVLIGPVEFVAIDGTVLIMIAIVILTTPLQAAGEEFGARGLIQRSAGSWFQNPATAFVVSTLIASSLFALAHLAGDPWLIAYYFIFGVSMSLAARGTGGLEAPILIHATNNVLLFLPAVLLGQLDQGIDRSAGTGGPFILIPMALCLAAAGISTLWARRNRVQTTAPAIEQRMRAPLAHPQPNSPQA</sequence>
<name>A0A2C8ZHB7_9MICO</name>